<proteinExistence type="predicted"/>
<name>A0ABS5U3Q8_9BACT</name>
<protein>
    <submittedName>
        <fullName evidence="1">Uncharacterized protein</fullName>
    </submittedName>
</protein>
<evidence type="ECO:0000313" key="2">
    <source>
        <dbReference type="Proteomes" id="UP000784128"/>
    </source>
</evidence>
<evidence type="ECO:0000313" key="1">
    <source>
        <dbReference type="EMBL" id="MBT1070301.1"/>
    </source>
</evidence>
<organism evidence="1 2">
    <name type="scientific">Pelotalea chapellei</name>
    <dbReference type="NCBI Taxonomy" id="44671"/>
    <lineage>
        <taxon>Bacteria</taxon>
        <taxon>Pseudomonadati</taxon>
        <taxon>Thermodesulfobacteriota</taxon>
        <taxon>Desulfuromonadia</taxon>
        <taxon>Geobacterales</taxon>
        <taxon>Geobacteraceae</taxon>
        <taxon>Pelotalea</taxon>
    </lineage>
</organism>
<comment type="caution">
    <text evidence="1">The sequence shown here is derived from an EMBL/GenBank/DDBJ whole genome shotgun (WGS) entry which is preliminary data.</text>
</comment>
<gene>
    <name evidence="1" type="ORF">KJB30_00740</name>
</gene>
<accession>A0ABS5U3Q8</accession>
<dbReference type="RefSeq" id="WP_214296010.1">
    <property type="nucleotide sequence ID" value="NZ_JAHDYS010000001.1"/>
</dbReference>
<reference evidence="1 2" key="1">
    <citation type="submission" date="2021-05" db="EMBL/GenBank/DDBJ databases">
        <title>The draft genome of Geobacter chapellei DSM 13688.</title>
        <authorList>
            <person name="Xu Z."/>
            <person name="Masuda Y."/>
            <person name="Itoh H."/>
            <person name="Senoo K."/>
        </authorList>
    </citation>
    <scope>NUCLEOTIDE SEQUENCE [LARGE SCALE GENOMIC DNA]</scope>
    <source>
        <strain evidence="1 2">DSM 13688</strain>
    </source>
</reference>
<dbReference type="Proteomes" id="UP000784128">
    <property type="component" value="Unassembled WGS sequence"/>
</dbReference>
<sequence>MRVRESIRVAVVFGPGRSIRPVWFDWGNRKHAVLETTYFWTDTKGSVRRLHFAVRDESGLYELAYDTAEQTWELTGVE</sequence>
<keyword evidence="2" id="KW-1185">Reference proteome</keyword>
<dbReference type="EMBL" id="JAHDYS010000001">
    <property type="protein sequence ID" value="MBT1070301.1"/>
    <property type="molecule type" value="Genomic_DNA"/>
</dbReference>